<protein>
    <submittedName>
        <fullName evidence="10">Uncharacterized protein</fullName>
    </submittedName>
</protein>
<feature type="compositionally biased region" description="Basic and acidic residues" evidence="7">
    <location>
        <begin position="16"/>
        <end position="28"/>
    </location>
</feature>
<dbReference type="GO" id="GO:0030244">
    <property type="term" value="P:cellulose biosynthetic process"/>
    <property type="evidence" value="ECO:0007669"/>
    <property type="project" value="EnsemblPlants"/>
</dbReference>
<sequence>MSSSSSSTSLKFKSCPRKDIRSKPKEKIREEISENMEALDDRFEFDPEECNVASGKWVYNSSAKPLYTDESCPYIDRQFSCMKNGRPETDYLRWEWQPDDCTIPRFNPKLAMNKLRGKRLLFVGDSLQRSQWESFVCLVESIIPEGEKSMERSKKYFVFKAKEYNATIEFYWAPFIVESNTDLPVILDMKKRIVKVDSVEDRAKFWEGADILVFNTYVWWMSGLRMKALWGSFGNGERGAEALDTPVAYRLGLKTWANWVDSTVDPNKTRVFFTTMSPTHSRSADWGKPNGTKCFNETKPVKDKRFWGTGSNKQMMKVVSSVVKHMTTHVTVINITQLSEYRIDAHTSVYTETGGKMLTAEQRANPMQNADCPITQQLIAVTKEVVEFYIYTNKSGKRKIETSHKFHRVSILLLFPHKESGIMAGGNFFGRVFTYLANEVIVNGLANSHAFQRFAVRTSKRIENISKMAAENKEKVAQHLEEISQNMDSFKKPR</sequence>
<feature type="region of interest" description="Disordered" evidence="7">
    <location>
        <begin position="1"/>
        <end position="28"/>
    </location>
</feature>
<dbReference type="GO" id="GO:0005794">
    <property type="term" value="C:Golgi apparatus"/>
    <property type="evidence" value="ECO:0007669"/>
    <property type="project" value="EnsemblPlants"/>
</dbReference>
<dbReference type="InterPro" id="IPR029962">
    <property type="entry name" value="TBL"/>
</dbReference>
<evidence type="ECO:0000256" key="7">
    <source>
        <dbReference type="SAM" id="MobiDB-lite"/>
    </source>
</evidence>
<dbReference type="OMA" id="PYSCVKN"/>
<dbReference type="Gramene" id="KFK24644">
    <property type="protein sequence ID" value="KFK24644"/>
    <property type="gene ID" value="AALP_AA8G006500"/>
</dbReference>
<keyword evidence="6" id="KW-0472">Membrane</keyword>
<dbReference type="Pfam" id="PF13839">
    <property type="entry name" value="PC-Esterase"/>
    <property type="match status" value="1"/>
</dbReference>
<dbReference type="GO" id="GO:1990538">
    <property type="term" value="F:xylan O-acetyltransferase activity"/>
    <property type="evidence" value="ECO:0007669"/>
    <property type="project" value="EnsemblPlants"/>
</dbReference>
<dbReference type="GO" id="GO:0045489">
    <property type="term" value="P:pectin biosynthetic process"/>
    <property type="evidence" value="ECO:0007669"/>
    <property type="project" value="EnsemblPlants"/>
</dbReference>
<evidence type="ECO:0000256" key="2">
    <source>
        <dbReference type="ARBA" id="ARBA00007727"/>
    </source>
</evidence>
<dbReference type="GO" id="GO:0009827">
    <property type="term" value="P:plant-type cell wall modification"/>
    <property type="evidence" value="ECO:0007669"/>
    <property type="project" value="EnsemblPlants"/>
</dbReference>
<keyword evidence="4" id="KW-0735">Signal-anchor</keyword>
<evidence type="ECO:0000313" key="10">
    <source>
        <dbReference type="EMBL" id="KFK24644.1"/>
    </source>
</evidence>
<evidence type="ECO:0000256" key="1">
    <source>
        <dbReference type="ARBA" id="ARBA00004167"/>
    </source>
</evidence>
<evidence type="ECO:0000259" key="9">
    <source>
        <dbReference type="Pfam" id="PF14416"/>
    </source>
</evidence>
<dbReference type="Pfam" id="PF14416">
    <property type="entry name" value="PMR5N"/>
    <property type="match status" value="1"/>
</dbReference>
<reference evidence="11" key="1">
    <citation type="journal article" date="2015" name="Nat. Plants">
        <title>Genome expansion of Arabis alpina linked with retrotransposition and reduced symmetric DNA methylation.</title>
        <authorList>
            <person name="Willing E.M."/>
            <person name="Rawat V."/>
            <person name="Mandakova T."/>
            <person name="Maumus F."/>
            <person name="James G.V."/>
            <person name="Nordstroem K.J."/>
            <person name="Becker C."/>
            <person name="Warthmann N."/>
            <person name="Chica C."/>
            <person name="Szarzynska B."/>
            <person name="Zytnicki M."/>
            <person name="Albani M.C."/>
            <person name="Kiefer C."/>
            <person name="Bergonzi S."/>
            <person name="Castaings L."/>
            <person name="Mateos J.L."/>
            <person name="Berns M.C."/>
            <person name="Bujdoso N."/>
            <person name="Piofczyk T."/>
            <person name="de Lorenzo L."/>
            <person name="Barrero-Sicilia C."/>
            <person name="Mateos I."/>
            <person name="Piednoel M."/>
            <person name="Hagmann J."/>
            <person name="Chen-Min-Tao R."/>
            <person name="Iglesias-Fernandez R."/>
            <person name="Schuster S.C."/>
            <person name="Alonso-Blanco C."/>
            <person name="Roudier F."/>
            <person name="Carbonero P."/>
            <person name="Paz-Ares J."/>
            <person name="Davis S.J."/>
            <person name="Pecinka A."/>
            <person name="Quesneville H."/>
            <person name="Colot V."/>
            <person name="Lysak M.A."/>
            <person name="Weigel D."/>
            <person name="Coupland G."/>
            <person name="Schneeberger K."/>
        </authorList>
    </citation>
    <scope>NUCLEOTIDE SEQUENCE [LARGE SCALE GENOMIC DNA]</scope>
    <source>
        <strain evidence="11">cv. Pajares</strain>
    </source>
</reference>
<comment type="similarity">
    <text evidence="2">Belongs to the PC-esterase family. TBL subfamily.</text>
</comment>
<dbReference type="OrthoDB" id="630188at2759"/>
<feature type="domain" description="Trichome birefringence-like N-terminal" evidence="9">
    <location>
        <begin position="48"/>
        <end position="101"/>
    </location>
</feature>
<evidence type="ECO:0000256" key="5">
    <source>
        <dbReference type="ARBA" id="ARBA00022989"/>
    </source>
</evidence>
<feature type="domain" description="Trichome birefringence-like C-terminal" evidence="8">
    <location>
        <begin position="103"/>
        <end position="372"/>
    </location>
</feature>
<name>A0A087G442_ARAAL</name>
<dbReference type="eggNOG" id="ENOG502QT29">
    <property type="taxonomic scope" value="Eukaryota"/>
</dbReference>
<dbReference type="Proteomes" id="UP000029120">
    <property type="component" value="Chromosome 8"/>
</dbReference>
<gene>
    <name evidence="10" type="ordered locus">AALP_Aa8g006500</name>
</gene>
<keyword evidence="11" id="KW-1185">Reference proteome</keyword>
<dbReference type="EMBL" id="CM002876">
    <property type="protein sequence ID" value="KFK24644.1"/>
    <property type="molecule type" value="Genomic_DNA"/>
</dbReference>
<evidence type="ECO:0000256" key="6">
    <source>
        <dbReference type="ARBA" id="ARBA00023136"/>
    </source>
</evidence>
<evidence type="ECO:0000313" key="11">
    <source>
        <dbReference type="Proteomes" id="UP000029120"/>
    </source>
</evidence>
<dbReference type="InterPro" id="IPR026057">
    <property type="entry name" value="TBL_C"/>
</dbReference>
<keyword evidence="5" id="KW-1133">Transmembrane helix</keyword>
<evidence type="ECO:0000259" key="8">
    <source>
        <dbReference type="Pfam" id="PF13839"/>
    </source>
</evidence>
<dbReference type="InterPro" id="IPR025846">
    <property type="entry name" value="TBL_N"/>
</dbReference>
<evidence type="ECO:0000256" key="3">
    <source>
        <dbReference type="ARBA" id="ARBA00022692"/>
    </source>
</evidence>
<proteinExistence type="inferred from homology"/>
<dbReference type="PANTHER" id="PTHR32285">
    <property type="entry name" value="PROTEIN TRICHOME BIREFRINGENCE-LIKE 9-RELATED"/>
    <property type="match status" value="1"/>
</dbReference>
<dbReference type="PANTHER" id="PTHR32285:SF7">
    <property type="entry name" value="PROTEIN TRICHOME BIREFRINGENCE-LIKE 3"/>
    <property type="match status" value="1"/>
</dbReference>
<dbReference type="GO" id="GO:0045492">
    <property type="term" value="P:xylan biosynthetic process"/>
    <property type="evidence" value="ECO:0007669"/>
    <property type="project" value="EnsemblPlants"/>
</dbReference>
<keyword evidence="3" id="KW-0812">Transmembrane</keyword>
<organism evidence="10 11">
    <name type="scientific">Arabis alpina</name>
    <name type="common">Alpine rock-cress</name>
    <dbReference type="NCBI Taxonomy" id="50452"/>
    <lineage>
        <taxon>Eukaryota</taxon>
        <taxon>Viridiplantae</taxon>
        <taxon>Streptophyta</taxon>
        <taxon>Embryophyta</taxon>
        <taxon>Tracheophyta</taxon>
        <taxon>Spermatophyta</taxon>
        <taxon>Magnoliopsida</taxon>
        <taxon>eudicotyledons</taxon>
        <taxon>Gunneridae</taxon>
        <taxon>Pentapetalae</taxon>
        <taxon>rosids</taxon>
        <taxon>malvids</taxon>
        <taxon>Brassicales</taxon>
        <taxon>Brassicaceae</taxon>
        <taxon>Arabideae</taxon>
        <taxon>Arabis</taxon>
    </lineage>
</organism>
<dbReference type="AlphaFoldDB" id="A0A087G442"/>
<evidence type="ECO:0000256" key="4">
    <source>
        <dbReference type="ARBA" id="ARBA00022968"/>
    </source>
</evidence>
<comment type="subcellular location">
    <subcellularLocation>
        <location evidence="1">Membrane</location>
        <topology evidence="1">Single-pass membrane protein</topology>
    </subcellularLocation>
</comment>
<dbReference type="GO" id="GO:0005886">
    <property type="term" value="C:plasma membrane"/>
    <property type="evidence" value="ECO:0007669"/>
    <property type="project" value="EnsemblPlants"/>
</dbReference>
<accession>A0A087G442</accession>